<dbReference type="InterPro" id="IPR000801">
    <property type="entry name" value="Esterase-like"/>
</dbReference>
<evidence type="ECO:0000313" key="1">
    <source>
        <dbReference type="EMBL" id="HIS47820.1"/>
    </source>
</evidence>
<comment type="caution">
    <text evidence="1">The sequence shown here is derived from an EMBL/GenBank/DDBJ whole genome shotgun (WGS) entry which is preliminary data.</text>
</comment>
<proteinExistence type="predicted"/>
<sequence>MATFFVNFFSDMLKRTVSVNVILPTDKFYFPGMPKREEGKPYKTLYLLHGVLGNNTDWLHGTRIQRWAEEKDLAVVMPSGDNAFYVDQPWNCNYYSRFIGEELVTFTRKTFPLSHKREDTYIAGLSMGGYGAIYNGLKYHDTFGYIGALSAALVVNEGMLSRTDDSLFFAETRQYAQSCFGQDLKAAVESDVNPKVLVDRLVREDAALPKIFMACGLDDGLLAANEDFAEYLKQKGVSFKFETAPGAHEWDFWDTYIKKILDWLPLEGRNQGMNSGNVGI</sequence>
<dbReference type="InterPro" id="IPR050583">
    <property type="entry name" value="Mycobacterial_A85_antigen"/>
</dbReference>
<dbReference type="Pfam" id="PF00756">
    <property type="entry name" value="Esterase"/>
    <property type="match status" value="1"/>
</dbReference>
<organism evidence="1 2">
    <name type="scientific">Candidatus Scybalocola faecigallinarum</name>
    <dbReference type="NCBI Taxonomy" id="2840941"/>
    <lineage>
        <taxon>Bacteria</taxon>
        <taxon>Bacillati</taxon>
        <taxon>Bacillota</taxon>
        <taxon>Clostridia</taxon>
        <taxon>Lachnospirales</taxon>
        <taxon>Lachnospiraceae</taxon>
        <taxon>Lachnospiraceae incertae sedis</taxon>
        <taxon>Candidatus Scybalocola (ex Gilroy et al. 2021)</taxon>
    </lineage>
</organism>
<reference evidence="1" key="2">
    <citation type="journal article" date="2021" name="PeerJ">
        <title>Extensive microbial diversity within the chicken gut microbiome revealed by metagenomics and culture.</title>
        <authorList>
            <person name="Gilroy R."/>
            <person name="Ravi A."/>
            <person name="Getino M."/>
            <person name="Pursley I."/>
            <person name="Horton D.L."/>
            <person name="Alikhan N.F."/>
            <person name="Baker D."/>
            <person name="Gharbi K."/>
            <person name="Hall N."/>
            <person name="Watson M."/>
            <person name="Adriaenssens E.M."/>
            <person name="Foster-Nyarko E."/>
            <person name="Jarju S."/>
            <person name="Secka A."/>
            <person name="Antonio M."/>
            <person name="Oren A."/>
            <person name="Chaudhuri R.R."/>
            <person name="La Ragione R."/>
            <person name="Hildebrand F."/>
            <person name="Pallen M.J."/>
        </authorList>
    </citation>
    <scope>NUCLEOTIDE SEQUENCE</scope>
    <source>
        <strain evidence="1">CHK178-757</strain>
    </source>
</reference>
<protein>
    <submittedName>
        <fullName evidence="1">Acetylesterase</fullName>
    </submittedName>
</protein>
<dbReference type="PANTHER" id="PTHR48098">
    <property type="entry name" value="ENTEROCHELIN ESTERASE-RELATED"/>
    <property type="match status" value="1"/>
</dbReference>
<dbReference type="EMBL" id="DVIT01000035">
    <property type="protein sequence ID" value="HIS47820.1"/>
    <property type="molecule type" value="Genomic_DNA"/>
</dbReference>
<gene>
    <name evidence="1" type="ORF">IAB46_09795</name>
</gene>
<name>A0A9D1JRY1_9FIRM</name>
<evidence type="ECO:0000313" key="2">
    <source>
        <dbReference type="Proteomes" id="UP000823927"/>
    </source>
</evidence>
<dbReference type="Gene3D" id="3.40.50.1820">
    <property type="entry name" value="alpha/beta hydrolase"/>
    <property type="match status" value="1"/>
</dbReference>
<dbReference type="GO" id="GO:0016747">
    <property type="term" value="F:acyltransferase activity, transferring groups other than amino-acyl groups"/>
    <property type="evidence" value="ECO:0007669"/>
    <property type="project" value="TreeGrafter"/>
</dbReference>
<dbReference type="PANTHER" id="PTHR48098:SF1">
    <property type="entry name" value="DIACYLGLYCEROL ACYLTRANSFERASE_MYCOLYLTRANSFERASE AG85A"/>
    <property type="match status" value="1"/>
</dbReference>
<accession>A0A9D1JRY1</accession>
<dbReference type="Proteomes" id="UP000823927">
    <property type="component" value="Unassembled WGS sequence"/>
</dbReference>
<dbReference type="InterPro" id="IPR029058">
    <property type="entry name" value="AB_hydrolase_fold"/>
</dbReference>
<reference evidence="1" key="1">
    <citation type="submission" date="2020-10" db="EMBL/GenBank/DDBJ databases">
        <authorList>
            <person name="Gilroy R."/>
        </authorList>
    </citation>
    <scope>NUCLEOTIDE SEQUENCE</scope>
    <source>
        <strain evidence="1">CHK178-757</strain>
    </source>
</reference>
<dbReference type="SUPFAM" id="SSF53474">
    <property type="entry name" value="alpha/beta-Hydrolases"/>
    <property type="match status" value="1"/>
</dbReference>
<dbReference type="AlphaFoldDB" id="A0A9D1JRY1"/>